<keyword evidence="1" id="KW-0472">Membrane</keyword>
<sequence>MKENKWLKEIPLIVLMLCPLGVYWYLKPLLPELLPSHYTIDQNGHWVVDGRMSPIGLVGGMLLVSVVIYLLLHLALVVKKWQPAIQQQSALLEPVMYMVKAGLVLLFTAIPVYTMLTGAGKLQGGAVWGYIGSIVLLILLNWFIYRLYSVMYRNSDDKPLSHQHYVIIWVGTHIVVSLAPLCALLLAGKVDFGRMIPQFILVFLAVCGNLMYNVRPNTYMGIRTPWTLKNETVWRKTHRLGGVVMFVLGTAGFIATLLVNEQWAHIILLLVLIVSTLISTVYSYVIYKKLIHQS</sequence>
<feature type="transmembrane region" description="Helical" evidence="1">
    <location>
        <begin position="192"/>
        <end position="212"/>
    </location>
</feature>
<reference evidence="2 3" key="1">
    <citation type="submission" date="2021-04" db="EMBL/GenBank/DDBJ databases">
        <title>Chitinophaga sp. nov., isolated from the rhizosphere soil.</title>
        <authorList>
            <person name="He S."/>
        </authorList>
    </citation>
    <scope>NUCLEOTIDE SEQUENCE [LARGE SCALE GENOMIC DNA]</scope>
    <source>
        <strain evidence="2 3">2R12</strain>
    </source>
</reference>
<feature type="transmembrane region" description="Helical" evidence="1">
    <location>
        <begin position="166"/>
        <end position="186"/>
    </location>
</feature>
<feature type="transmembrane region" description="Helical" evidence="1">
    <location>
        <begin position="125"/>
        <end position="145"/>
    </location>
</feature>
<evidence type="ECO:0000256" key="1">
    <source>
        <dbReference type="SAM" id="Phobius"/>
    </source>
</evidence>
<dbReference type="PANTHER" id="PTHR37810">
    <property type="entry name" value="IMMUNITY PROTEIN SDPI"/>
    <property type="match status" value="1"/>
</dbReference>
<proteinExistence type="predicted"/>
<feature type="transmembrane region" description="Helical" evidence="1">
    <location>
        <begin position="240"/>
        <end position="259"/>
    </location>
</feature>
<organism evidence="2 3">
    <name type="scientific">Chitinophaga hostae</name>
    <dbReference type="NCBI Taxonomy" id="2831022"/>
    <lineage>
        <taxon>Bacteria</taxon>
        <taxon>Pseudomonadati</taxon>
        <taxon>Bacteroidota</taxon>
        <taxon>Chitinophagia</taxon>
        <taxon>Chitinophagales</taxon>
        <taxon>Chitinophagaceae</taxon>
        <taxon>Chitinophaga</taxon>
    </lineage>
</organism>
<keyword evidence="1" id="KW-0812">Transmembrane</keyword>
<name>A0ABS5J9I9_9BACT</name>
<feature type="transmembrane region" description="Helical" evidence="1">
    <location>
        <begin position="55"/>
        <end position="78"/>
    </location>
</feature>
<evidence type="ECO:0000313" key="2">
    <source>
        <dbReference type="EMBL" id="MBS0031879.1"/>
    </source>
</evidence>
<dbReference type="EMBL" id="JAGTXB010000026">
    <property type="protein sequence ID" value="MBS0031879.1"/>
    <property type="molecule type" value="Genomic_DNA"/>
</dbReference>
<feature type="transmembrane region" description="Helical" evidence="1">
    <location>
        <begin position="90"/>
        <end position="113"/>
    </location>
</feature>
<evidence type="ECO:0000313" key="3">
    <source>
        <dbReference type="Proteomes" id="UP000676386"/>
    </source>
</evidence>
<feature type="transmembrane region" description="Helical" evidence="1">
    <location>
        <begin position="265"/>
        <end position="287"/>
    </location>
</feature>
<protein>
    <submittedName>
        <fullName evidence="2">SdpI family protein</fullName>
    </submittedName>
</protein>
<feature type="transmembrane region" description="Helical" evidence="1">
    <location>
        <begin position="7"/>
        <end position="26"/>
    </location>
</feature>
<dbReference type="PANTHER" id="PTHR37810:SF5">
    <property type="entry name" value="IMMUNITY PROTEIN SDPI"/>
    <property type="match status" value="1"/>
</dbReference>
<dbReference type="InterPro" id="IPR025962">
    <property type="entry name" value="SdpI/YhfL"/>
</dbReference>
<dbReference type="Proteomes" id="UP000676386">
    <property type="component" value="Unassembled WGS sequence"/>
</dbReference>
<keyword evidence="1" id="KW-1133">Transmembrane helix</keyword>
<keyword evidence="3" id="KW-1185">Reference proteome</keyword>
<comment type="caution">
    <text evidence="2">The sequence shown here is derived from an EMBL/GenBank/DDBJ whole genome shotgun (WGS) entry which is preliminary data.</text>
</comment>
<dbReference type="RefSeq" id="WP_211977039.1">
    <property type="nucleotide sequence ID" value="NZ_CBFHAM010000047.1"/>
</dbReference>
<accession>A0ABS5J9I9</accession>
<gene>
    <name evidence="2" type="ORF">KE626_31395</name>
</gene>
<dbReference type="Pfam" id="PF13630">
    <property type="entry name" value="SdpI"/>
    <property type="match status" value="1"/>
</dbReference>